<protein>
    <submittedName>
        <fullName evidence="6">ParB family chromosome partitioning protein</fullName>
    </submittedName>
</protein>
<dbReference type="NCBIfam" id="TIGR00180">
    <property type="entry name" value="parB_part"/>
    <property type="match status" value="1"/>
</dbReference>
<evidence type="ECO:0000313" key="7">
    <source>
        <dbReference type="Proteomes" id="UP000540989"/>
    </source>
</evidence>
<keyword evidence="3" id="KW-0238">DNA-binding</keyword>
<name>A0A7W7ZIY1_9BACT</name>
<evidence type="ECO:0000256" key="2">
    <source>
        <dbReference type="ARBA" id="ARBA00022829"/>
    </source>
</evidence>
<gene>
    <name evidence="6" type="ORF">HDF16_005510</name>
</gene>
<sequence length="526" mass="58068">MSHAAAVFSEYRTIPLSLLVESTTNPRRTFEPSKLVELAQSISVSGLIQPITVRPKADRFEIIAGARRYRAAQIAELAEVPTRVLALDDAQMLEVQIVENSQREDVHPYEEASGYQRLLDLPGYDVAALSSKCSKSQSHIYARLTLLSLIPEVAEAFQKDEITASHANLLARLSAEQQAQAFPNAFRKDYRDDERHLLPAKHLAAWIQDNLYLALVEAPFDRESASLLPEAGSCHACPKRTGFNTALFADVTDDNCLDGECFRAKINAHIESAKAGVANLVQISTVWRPAQDKPTAELSPMEYRKIGATGQDDNTVPTCDSAAPAIVTYGHGVGTIHLVCADHDCAVHHPRRLGSNAAGRTDDDFEKEMEERQREADRRKAEKEKREKRLRNLILRAPSTVTEEQMRFVLTALVMGDLTDAMERIALRLEGEEPDHNKGSDDVCADALSTCMPSSLFGYLAELALGSWVDIPRPDERDYLAEADKLFPKAPKPTADTTKNAPGKKTKKVSATKTAAKKAVATTKRR</sequence>
<comment type="caution">
    <text evidence="6">The sequence shown here is derived from an EMBL/GenBank/DDBJ whole genome shotgun (WGS) entry which is preliminary data.</text>
</comment>
<feature type="region of interest" description="Disordered" evidence="4">
    <location>
        <begin position="482"/>
        <end position="526"/>
    </location>
</feature>
<dbReference type="RefSeq" id="WP_184223281.1">
    <property type="nucleotide sequence ID" value="NZ_JACHIP010000019.1"/>
</dbReference>
<dbReference type="GO" id="GO:0005694">
    <property type="term" value="C:chromosome"/>
    <property type="evidence" value="ECO:0007669"/>
    <property type="project" value="TreeGrafter"/>
</dbReference>
<dbReference type="SMART" id="SM00470">
    <property type="entry name" value="ParB"/>
    <property type="match status" value="1"/>
</dbReference>
<dbReference type="InterPro" id="IPR036086">
    <property type="entry name" value="ParB/Sulfiredoxin_sf"/>
</dbReference>
<evidence type="ECO:0000259" key="5">
    <source>
        <dbReference type="SMART" id="SM00470"/>
    </source>
</evidence>
<dbReference type="Pfam" id="PF02195">
    <property type="entry name" value="ParB_N"/>
    <property type="match status" value="1"/>
</dbReference>
<dbReference type="InterPro" id="IPR041468">
    <property type="entry name" value="HTH_ParB/Spo0J"/>
</dbReference>
<dbReference type="GO" id="GO:0003677">
    <property type="term" value="F:DNA binding"/>
    <property type="evidence" value="ECO:0007669"/>
    <property type="project" value="UniProtKB-KW"/>
</dbReference>
<dbReference type="Proteomes" id="UP000540989">
    <property type="component" value="Unassembled WGS sequence"/>
</dbReference>
<dbReference type="InterPro" id="IPR004437">
    <property type="entry name" value="ParB/RepB/Spo0J"/>
</dbReference>
<proteinExistence type="inferred from homology"/>
<dbReference type="PANTHER" id="PTHR33375:SF1">
    <property type="entry name" value="CHROMOSOME-PARTITIONING PROTEIN PARB-RELATED"/>
    <property type="match status" value="1"/>
</dbReference>
<keyword evidence="2" id="KW-0159">Chromosome partition</keyword>
<dbReference type="Gene3D" id="1.10.10.2830">
    <property type="match status" value="1"/>
</dbReference>
<dbReference type="EMBL" id="JACHIP010000019">
    <property type="protein sequence ID" value="MBB5060774.1"/>
    <property type="molecule type" value="Genomic_DNA"/>
</dbReference>
<dbReference type="CDD" id="cd16393">
    <property type="entry name" value="SPO0J_N"/>
    <property type="match status" value="1"/>
</dbReference>
<dbReference type="GO" id="GO:0007059">
    <property type="term" value="P:chromosome segregation"/>
    <property type="evidence" value="ECO:0007669"/>
    <property type="project" value="UniProtKB-KW"/>
</dbReference>
<feature type="domain" description="ParB-like N-terminal" evidence="5">
    <location>
        <begin position="12"/>
        <end position="101"/>
    </location>
</feature>
<evidence type="ECO:0000313" key="6">
    <source>
        <dbReference type="EMBL" id="MBB5060774.1"/>
    </source>
</evidence>
<feature type="region of interest" description="Disordered" evidence="4">
    <location>
        <begin position="352"/>
        <end position="385"/>
    </location>
</feature>
<dbReference type="FunFam" id="3.90.1530.30:FF:000001">
    <property type="entry name" value="Chromosome partitioning protein ParB"/>
    <property type="match status" value="1"/>
</dbReference>
<dbReference type="InterPro" id="IPR050336">
    <property type="entry name" value="Chromosome_partition/occlusion"/>
</dbReference>
<dbReference type="FunFam" id="1.10.10.2830:FF:000001">
    <property type="entry name" value="Chromosome partitioning protein ParB"/>
    <property type="match status" value="1"/>
</dbReference>
<evidence type="ECO:0000256" key="4">
    <source>
        <dbReference type="SAM" id="MobiDB-lite"/>
    </source>
</evidence>
<organism evidence="6 7">
    <name type="scientific">Granulicella aggregans</name>
    <dbReference type="NCBI Taxonomy" id="474949"/>
    <lineage>
        <taxon>Bacteria</taxon>
        <taxon>Pseudomonadati</taxon>
        <taxon>Acidobacteriota</taxon>
        <taxon>Terriglobia</taxon>
        <taxon>Terriglobales</taxon>
        <taxon>Acidobacteriaceae</taxon>
        <taxon>Granulicella</taxon>
    </lineage>
</organism>
<feature type="compositionally biased region" description="Basic and acidic residues" evidence="4">
    <location>
        <begin position="369"/>
        <end position="385"/>
    </location>
</feature>
<reference evidence="6 7" key="1">
    <citation type="submission" date="2020-08" db="EMBL/GenBank/DDBJ databases">
        <title>Genomic Encyclopedia of Type Strains, Phase IV (KMG-V): Genome sequencing to study the core and pangenomes of soil and plant-associated prokaryotes.</title>
        <authorList>
            <person name="Whitman W."/>
        </authorList>
    </citation>
    <scope>NUCLEOTIDE SEQUENCE [LARGE SCALE GENOMIC DNA]</scope>
    <source>
        <strain evidence="6 7">M8UP14</strain>
    </source>
</reference>
<dbReference type="InterPro" id="IPR003115">
    <property type="entry name" value="ParB_N"/>
</dbReference>
<dbReference type="AlphaFoldDB" id="A0A7W7ZIY1"/>
<accession>A0A7W7ZIY1</accession>
<keyword evidence="7" id="KW-1185">Reference proteome</keyword>
<evidence type="ECO:0000256" key="3">
    <source>
        <dbReference type="ARBA" id="ARBA00023125"/>
    </source>
</evidence>
<feature type="compositionally biased region" description="Low complexity" evidence="4">
    <location>
        <begin position="511"/>
        <end position="526"/>
    </location>
</feature>
<dbReference type="SUPFAM" id="SSF110849">
    <property type="entry name" value="ParB/Sulfiredoxin"/>
    <property type="match status" value="1"/>
</dbReference>
<dbReference type="Pfam" id="PF17762">
    <property type="entry name" value="HTH_ParB"/>
    <property type="match status" value="1"/>
</dbReference>
<dbReference type="PANTHER" id="PTHR33375">
    <property type="entry name" value="CHROMOSOME-PARTITIONING PROTEIN PARB-RELATED"/>
    <property type="match status" value="1"/>
</dbReference>
<comment type="similarity">
    <text evidence="1">Belongs to the ParB family.</text>
</comment>
<evidence type="ECO:0000256" key="1">
    <source>
        <dbReference type="ARBA" id="ARBA00006295"/>
    </source>
</evidence>
<dbReference type="Gene3D" id="3.90.1530.30">
    <property type="match status" value="1"/>
</dbReference>